<comment type="caution">
    <text evidence="1">The sequence shown here is derived from an EMBL/GenBank/DDBJ whole genome shotgun (WGS) entry which is preliminary data.</text>
</comment>
<gene>
    <name evidence="1" type="ORF">Pint_03455</name>
</gene>
<keyword evidence="2" id="KW-1185">Reference proteome</keyword>
<name>A0ACC0ZM99_9ROSI</name>
<accession>A0ACC0ZM99</accession>
<evidence type="ECO:0000313" key="2">
    <source>
        <dbReference type="Proteomes" id="UP001163603"/>
    </source>
</evidence>
<evidence type="ECO:0000313" key="1">
    <source>
        <dbReference type="EMBL" id="KAJ0053352.1"/>
    </source>
</evidence>
<dbReference type="EMBL" id="CM047736">
    <property type="protein sequence ID" value="KAJ0053352.1"/>
    <property type="molecule type" value="Genomic_DNA"/>
</dbReference>
<dbReference type="Proteomes" id="UP001163603">
    <property type="component" value="Chromosome 1"/>
</dbReference>
<protein>
    <submittedName>
        <fullName evidence="1">Uncharacterized protein</fullName>
    </submittedName>
</protein>
<organism evidence="1 2">
    <name type="scientific">Pistacia integerrima</name>
    <dbReference type="NCBI Taxonomy" id="434235"/>
    <lineage>
        <taxon>Eukaryota</taxon>
        <taxon>Viridiplantae</taxon>
        <taxon>Streptophyta</taxon>
        <taxon>Embryophyta</taxon>
        <taxon>Tracheophyta</taxon>
        <taxon>Spermatophyta</taxon>
        <taxon>Magnoliopsida</taxon>
        <taxon>eudicotyledons</taxon>
        <taxon>Gunneridae</taxon>
        <taxon>Pentapetalae</taxon>
        <taxon>rosids</taxon>
        <taxon>malvids</taxon>
        <taxon>Sapindales</taxon>
        <taxon>Anacardiaceae</taxon>
        <taxon>Pistacia</taxon>
    </lineage>
</organism>
<proteinExistence type="predicted"/>
<reference evidence="2" key="1">
    <citation type="journal article" date="2023" name="G3 (Bethesda)">
        <title>Genome assembly and association tests identify interacting loci associated with vigor, precocity, and sex in interspecific pistachio rootstocks.</title>
        <authorList>
            <person name="Palmer W."/>
            <person name="Jacygrad E."/>
            <person name="Sagayaradj S."/>
            <person name="Cavanaugh K."/>
            <person name="Han R."/>
            <person name="Bertier L."/>
            <person name="Beede B."/>
            <person name="Kafkas S."/>
            <person name="Golino D."/>
            <person name="Preece J."/>
            <person name="Michelmore R."/>
        </authorList>
    </citation>
    <scope>NUCLEOTIDE SEQUENCE [LARGE SCALE GENOMIC DNA]</scope>
</reference>
<sequence length="403" mass="43260">MNYSRDSSENVVHIVVGNGPPENWIPNPSDSSVWATEDDYRAWNDSSLDTPSNSNSNYQSQRSGSEQPPNKKSRNNTQDANSKSKAIGKMFFKTKLCCKFRNGTCPYVTNCNFAHSIEELRRPPPNWQEIVAAHEEERAGSNDIPREEFQIPSLGSSNFVVETQRSYKGRHCKKFYTEEGCPYGDNCTFLHDEQSKNRESVAISLGPGGYGGGGGGGGGGSGGSGGAAVVVAGAGAGGGAAAAGGNNGGSNVKPSNWKTRICNKWELTGYCPFGSKCHFAHGAQEHLFGMNHTLLTIDQPFVLTTKATLEELHRYGGGLVDTESKDSSAAPSDSKLGGVPSKTPADTVVASVTSVPHADVYHIGVPSQRSSIVIQRSGQRSHQKWKGPDKISRIYGDWIDDIE</sequence>